<dbReference type="EMBL" id="BKCP01004905">
    <property type="protein sequence ID" value="GER34516.1"/>
    <property type="molecule type" value="Genomic_DNA"/>
</dbReference>
<organism evidence="2 3">
    <name type="scientific">Striga asiatica</name>
    <name type="common">Asiatic witchweed</name>
    <name type="synonym">Buchnera asiatica</name>
    <dbReference type="NCBI Taxonomy" id="4170"/>
    <lineage>
        <taxon>Eukaryota</taxon>
        <taxon>Viridiplantae</taxon>
        <taxon>Streptophyta</taxon>
        <taxon>Embryophyta</taxon>
        <taxon>Tracheophyta</taxon>
        <taxon>Spermatophyta</taxon>
        <taxon>Magnoliopsida</taxon>
        <taxon>eudicotyledons</taxon>
        <taxon>Gunneridae</taxon>
        <taxon>Pentapetalae</taxon>
        <taxon>asterids</taxon>
        <taxon>lamiids</taxon>
        <taxon>Lamiales</taxon>
        <taxon>Orobanchaceae</taxon>
        <taxon>Buchnereae</taxon>
        <taxon>Striga</taxon>
    </lineage>
</organism>
<keyword evidence="1" id="KW-0472">Membrane</keyword>
<keyword evidence="1" id="KW-1133">Transmembrane helix</keyword>
<proteinExistence type="predicted"/>
<evidence type="ECO:0000313" key="2">
    <source>
        <dbReference type="EMBL" id="GER34516.1"/>
    </source>
</evidence>
<dbReference type="Proteomes" id="UP000325081">
    <property type="component" value="Unassembled WGS sequence"/>
</dbReference>
<feature type="transmembrane region" description="Helical" evidence="1">
    <location>
        <begin position="161"/>
        <end position="186"/>
    </location>
</feature>
<sequence length="187" mass="21320">MTRDWDKEQIRPIRIIRCEVTLPQILKNVSFAGVFTDGKCRLPRHHSGLGLPFLARTLSRHDPRLHLQQPKRQKKEQDKAKSLLEINRFHRPKKDADGGTLGRRRCTVRGDGVAEGDDRREGECRGLRDSLEGPGHMFLPRVFAGLVVFLDHFRVVSQCVLFGLFFGLCSTCIPNVVLLAFIGAFYR</sequence>
<reference evidence="3" key="1">
    <citation type="journal article" date="2019" name="Curr. Biol.">
        <title>Genome Sequence of Striga asiatica Provides Insight into the Evolution of Plant Parasitism.</title>
        <authorList>
            <person name="Yoshida S."/>
            <person name="Kim S."/>
            <person name="Wafula E.K."/>
            <person name="Tanskanen J."/>
            <person name="Kim Y.M."/>
            <person name="Honaas L."/>
            <person name="Yang Z."/>
            <person name="Spallek T."/>
            <person name="Conn C.E."/>
            <person name="Ichihashi Y."/>
            <person name="Cheong K."/>
            <person name="Cui S."/>
            <person name="Der J.P."/>
            <person name="Gundlach H."/>
            <person name="Jiao Y."/>
            <person name="Hori C."/>
            <person name="Ishida J.K."/>
            <person name="Kasahara H."/>
            <person name="Kiba T."/>
            <person name="Kim M.S."/>
            <person name="Koo N."/>
            <person name="Laohavisit A."/>
            <person name="Lee Y.H."/>
            <person name="Lumba S."/>
            <person name="McCourt P."/>
            <person name="Mortimer J.C."/>
            <person name="Mutuku J.M."/>
            <person name="Nomura T."/>
            <person name="Sasaki-Sekimoto Y."/>
            <person name="Seto Y."/>
            <person name="Wang Y."/>
            <person name="Wakatake T."/>
            <person name="Sakakibara H."/>
            <person name="Demura T."/>
            <person name="Yamaguchi S."/>
            <person name="Yoneyama K."/>
            <person name="Manabe R.I."/>
            <person name="Nelson D.C."/>
            <person name="Schulman A.H."/>
            <person name="Timko M.P."/>
            <person name="dePamphilis C.W."/>
            <person name="Choi D."/>
            <person name="Shirasu K."/>
        </authorList>
    </citation>
    <scope>NUCLEOTIDE SEQUENCE [LARGE SCALE GENOMIC DNA]</scope>
    <source>
        <strain evidence="3">cv. UVA1</strain>
    </source>
</reference>
<keyword evidence="2" id="KW-0328">Glycosyltransferase</keyword>
<keyword evidence="2" id="KW-0808">Transferase</keyword>
<name>A0A5A7PPE8_STRAF</name>
<keyword evidence="1" id="KW-0812">Transmembrane</keyword>
<dbReference type="AlphaFoldDB" id="A0A5A7PPE8"/>
<protein>
    <submittedName>
        <fullName evidence="2">4-mannosyl-glycoprotein 4-beta-N-acetylglucosaminyltransferase</fullName>
    </submittedName>
</protein>
<evidence type="ECO:0000256" key="1">
    <source>
        <dbReference type="SAM" id="Phobius"/>
    </source>
</evidence>
<comment type="caution">
    <text evidence="2">The sequence shown here is derived from an EMBL/GenBank/DDBJ whole genome shotgun (WGS) entry which is preliminary data.</text>
</comment>
<gene>
    <name evidence="2" type="ORF">STAS_10742</name>
</gene>
<dbReference type="GO" id="GO:0016757">
    <property type="term" value="F:glycosyltransferase activity"/>
    <property type="evidence" value="ECO:0007669"/>
    <property type="project" value="UniProtKB-KW"/>
</dbReference>
<evidence type="ECO:0000313" key="3">
    <source>
        <dbReference type="Proteomes" id="UP000325081"/>
    </source>
</evidence>
<accession>A0A5A7PPE8</accession>
<keyword evidence="3" id="KW-1185">Reference proteome</keyword>